<dbReference type="SUPFAM" id="SSF51445">
    <property type="entry name" value="(Trans)glycosidases"/>
    <property type="match status" value="1"/>
</dbReference>
<comment type="caution">
    <text evidence="1">The sequence shown here is derived from an EMBL/GenBank/DDBJ whole genome shotgun (WGS) entry which is preliminary data.</text>
</comment>
<dbReference type="Proteomes" id="UP001207626">
    <property type="component" value="Unassembled WGS sequence"/>
</dbReference>
<accession>A0ABT4DP53</accession>
<keyword evidence="2" id="KW-1185">Reference proteome</keyword>
<dbReference type="InterPro" id="IPR017853">
    <property type="entry name" value="GH"/>
</dbReference>
<gene>
    <name evidence="1" type="ORF">M5X09_05460</name>
</gene>
<sequence length="312" mass="36024">MSNKDKVSARPSARVMKRYILSRHKQWVTLILLLCYFAVTPLLFHSAGTKQTKATWLWDTEWMRDNPDEVVSFSQDNEVDLIFVQISTDVKEVEYRQFIRKAHEAGIDVHALNGSPEWARADKQEEGAEFIRWVASFNEQAGPEERFTGIHLDVEPYLLRGWKRDQSRIVREWSHNMTRWLSEARAAGLYIAADVPFWLHRIEASEGGGSLGEWMLERFDSLAIMAYRDHSDSIYDLAIDMLAQAEKANKKILIGVELGKTDEGDFVTFHGKSVNYFEEHLQEVGRQSVDHPSYGGVAVHHLRAWYEKVNPE</sequence>
<dbReference type="GO" id="GO:0016787">
    <property type="term" value="F:hydrolase activity"/>
    <property type="evidence" value="ECO:0007669"/>
    <property type="project" value="UniProtKB-KW"/>
</dbReference>
<dbReference type="Gene3D" id="3.20.20.80">
    <property type="entry name" value="Glycosidases"/>
    <property type="match status" value="1"/>
</dbReference>
<evidence type="ECO:0000313" key="1">
    <source>
        <dbReference type="EMBL" id="MCY9519129.1"/>
    </source>
</evidence>
<dbReference type="RefSeq" id="WP_087433239.1">
    <property type="nucleotide sequence ID" value="NZ_JAMDLV010000030.1"/>
</dbReference>
<name>A0ABT4DP53_9BACL</name>
<organism evidence="1 2">
    <name type="scientific">Paenibacillus apiarius</name>
    <dbReference type="NCBI Taxonomy" id="46240"/>
    <lineage>
        <taxon>Bacteria</taxon>
        <taxon>Bacillati</taxon>
        <taxon>Bacillota</taxon>
        <taxon>Bacilli</taxon>
        <taxon>Bacillales</taxon>
        <taxon>Paenibacillaceae</taxon>
        <taxon>Paenibacillus</taxon>
    </lineage>
</organism>
<keyword evidence="1" id="KW-0378">Hydrolase</keyword>
<protein>
    <submittedName>
        <fullName evidence="1">SGNH/GDSL hydrolase family protein</fullName>
    </submittedName>
</protein>
<evidence type="ECO:0000313" key="2">
    <source>
        <dbReference type="Proteomes" id="UP001207626"/>
    </source>
</evidence>
<dbReference type="EMBL" id="JAMDLW010000005">
    <property type="protein sequence ID" value="MCY9519129.1"/>
    <property type="molecule type" value="Genomic_DNA"/>
</dbReference>
<reference evidence="1 2" key="1">
    <citation type="submission" date="2022-05" db="EMBL/GenBank/DDBJ databases">
        <title>Genome Sequencing of Bee-Associated Microbes.</title>
        <authorList>
            <person name="Dunlap C."/>
        </authorList>
    </citation>
    <scope>NUCLEOTIDE SEQUENCE [LARGE SCALE GENOMIC DNA]</scope>
    <source>
        <strain evidence="1 2">NRRL NRS-1438</strain>
    </source>
</reference>
<proteinExistence type="predicted"/>